<feature type="region of interest" description="Disordered" evidence="11">
    <location>
        <begin position="205"/>
        <end position="270"/>
    </location>
</feature>
<sequence>MRYSVPRSLSPSPVRRDPRESKGRSTYGLNLVNYSDSDDSSDSLEDTDSTSDSEVEAPPEPPLSPSHKLRPKATPEQRHVAETIAAIRLRTRHHDPYEEWEKQTRKDAFRIARKDHAALQSKLLSERDKSHTQEERRLAAIHTRQLAEVEGMLSSLKIQQQKEEDTLKRTWEERDKALWARIDAGIKVEEDKVRVKLEAERKVREEAERKRLEEEARKNAEEERKRKEQEEIKRAADEKERLRVEQEKRQQEEERRRAQDEQATADGRKTIGLTTAGEDWRTARSILMTIKNNTMKPIKTDKARRSMWGEYRRKITPKIGQLTNDSNSIRDITMFIQSQIMLPNPPHPPMLYTGLCSSLAKAILLQAETEVTAEKKAALPLAQLTHALLENLPSFPEVFFAKLVQRCGPWAIPSVLPTTDVTGEPWKDDDERAKAMGYRRSVEDNVPREPVGEYMLRVAGIMRVYFAVLKLPPNNGQPLNPLFQMPRLWVWLARLMGSERMLESPVAAQLIYTALDVLGSFALQVWGHQWVKLLELVYAGATAGYSADNKLIGGSSAEGIAARSRLKMEVERIMAGR</sequence>
<name>A0A8H6SFN8_9AGAR</name>
<evidence type="ECO:0000256" key="1">
    <source>
        <dbReference type="ARBA" id="ARBA00004567"/>
    </source>
</evidence>
<evidence type="ECO:0000256" key="5">
    <source>
        <dbReference type="ARBA" id="ARBA00022927"/>
    </source>
</evidence>
<dbReference type="PANTHER" id="PTHR12960">
    <property type="entry name" value="GLE-1-RELATED"/>
    <property type="match status" value="1"/>
</dbReference>
<dbReference type="GO" id="GO:0005543">
    <property type="term" value="F:phospholipid binding"/>
    <property type="evidence" value="ECO:0007669"/>
    <property type="project" value="TreeGrafter"/>
</dbReference>
<keyword evidence="5" id="KW-0653">Protein transport</keyword>
<organism evidence="12 13">
    <name type="scientific">Mycena indigotica</name>
    <dbReference type="NCBI Taxonomy" id="2126181"/>
    <lineage>
        <taxon>Eukaryota</taxon>
        <taxon>Fungi</taxon>
        <taxon>Dikarya</taxon>
        <taxon>Basidiomycota</taxon>
        <taxon>Agaricomycotina</taxon>
        <taxon>Agaricomycetes</taxon>
        <taxon>Agaricomycetidae</taxon>
        <taxon>Agaricales</taxon>
        <taxon>Marasmiineae</taxon>
        <taxon>Mycenaceae</taxon>
        <taxon>Mycena</taxon>
    </lineage>
</organism>
<dbReference type="InterPro" id="IPR012476">
    <property type="entry name" value="GLE1"/>
</dbReference>
<dbReference type="RefSeq" id="XP_037218118.1">
    <property type="nucleotide sequence ID" value="XM_037364876.1"/>
</dbReference>
<feature type="compositionally biased region" description="Low complexity" evidence="11">
    <location>
        <begin position="1"/>
        <end position="13"/>
    </location>
</feature>
<keyword evidence="6" id="KW-0811">Translocation</keyword>
<dbReference type="Pfam" id="PF07817">
    <property type="entry name" value="GLE1"/>
    <property type="match status" value="1"/>
</dbReference>
<evidence type="ECO:0000256" key="10">
    <source>
        <dbReference type="ARBA" id="ARBA00029983"/>
    </source>
</evidence>
<evidence type="ECO:0000256" key="7">
    <source>
        <dbReference type="ARBA" id="ARBA00023132"/>
    </source>
</evidence>
<keyword evidence="13" id="KW-1185">Reference proteome</keyword>
<gene>
    <name evidence="12" type="ORF">MIND_00820500</name>
</gene>
<keyword evidence="8" id="KW-0539">Nucleus</keyword>
<evidence type="ECO:0000256" key="4">
    <source>
        <dbReference type="ARBA" id="ARBA00022816"/>
    </source>
</evidence>
<dbReference type="AlphaFoldDB" id="A0A8H6SFN8"/>
<feature type="compositionally biased region" description="Basic and acidic residues" evidence="11">
    <location>
        <begin position="205"/>
        <end position="260"/>
    </location>
</feature>
<accession>A0A8H6SFN8</accession>
<feature type="compositionally biased region" description="Basic and acidic residues" evidence="11">
    <location>
        <begin position="14"/>
        <end position="23"/>
    </location>
</feature>
<evidence type="ECO:0000256" key="11">
    <source>
        <dbReference type="SAM" id="MobiDB-lite"/>
    </source>
</evidence>
<evidence type="ECO:0000256" key="3">
    <source>
        <dbReference type="ARBA" id="ARBA00022448"/>
    </source>
</evidence>
<evidence type="ECO:0000313" key="13">
    <source>
        <dbReference type="Proteomes" id="UP000636479"/>
    </source>
</evidence>
<dbReference type="GO" id="GO:0016973">
    <property type="term" value="P:poly(A)+ mRNA export from nucleus"/>
    <property type="evidence" value="ECO:0007669"/>
    <property type="project" value="InterPro"/>
</dbReference>
<dbReference type="GO" id="GO:0005737">
    <property type="term" value="C:cytoplasm"/>
    <property type="evidence" value="ECO:0007669"/>
    <property type="project" value="TreeGrafter"/>
</dbReference>
<keyword evidence="7" id="KW-0906">Nuclear pore complex</keyword>
<evidence type="ECO:0000256" key="9">
    <source>
        <dbReference type="ARBA" id="ARBA00026227"/>
    </source>
</evidence>
<dbReference type="GeneID" id="59347392"/>
<dbReference type="EMBL" id="JACAZF010000007">
    <property type="protein sequence ID" value="KAF7298730.1"/>
    <property type="molecule type" value="Genomic_DNA"/>
</dbReference>
<comment type="subcellular location">
    <subcellularLocation>
        <location evidence="1">Nucleus</location>
        <location evidence="1">Nuclear pore complex</location>
    </subcellularLocation>
</comment>
<dbReference type="GO" id="GO:0044614">
    <property type="term" value="C:nuclear pore cytoplasmic filaments"/>
    <property type="evidence" value="ECO:0007669"/>
    <property type="project" value="TreeGrafter"/>
</dbReference>
<reference evidence="12" key="1">
    <citation type="submission" date="2020-05" db="EMBL/GenBank/DDBJ databases">
        <title>Mycena genomes resolve the evolution of fungal bioluminescence.</title>
        <authorList>
            <person name="Tsai I.J."/>
        </authorList>
    </citation>
    <scope>NUCLEOTIDE SEQUENCE</scope>
    <source>
        <strain evidence="12">171206Taipei</strain>
    </source>
</reference>
<proteinExistence type="inferred from homology"/>
<evidence type="ECO:0000256" key="2">
    <source>
        <dbReference type="ARBA" id="ARBA00011056"/>
    </source>
</evidence>
<comment type="caution">
    <text evidence="12">The sequence shown here is derived from an EMBL/GenBank/DDBJ whole genome shotgun (WGS) entry which is preliminary data.</text>
</comment>
<dbReference type="InterPro" id="IPR038506">
    <property type="entry name" value="GLE1-like_sf"/>
</dbReference>
<evidence type="ECO:0000256" key="8">
    <source>
        <dbReference type="ARBA" id="ARBA00023242"/>
    </source>
</evidence>
<feature type="region of interest" description="Disordered" evidence="11">
    <location>
        <begin position="1"/>
        <end position="80"/>
    </location>
</feature>
<dbReference type="Gene3D" id="1.25.40.510">
    <property type="entry name" value="GLE1-like"/>
    <property type="match status" value="1"/>
</dbReference>
<dbReference type="GO" id="GO:0031369">
    <property type="term" value="F:translation initiation factor binding"/>
    <property type="evidence" value="ECO:0007669"/>
    <property type="project" value="TreeGrafter"/>
</dbReference>
<keyword evidence="3" id="KW-0813">Transport</keyword>
<protein>
    <recommendedName>
        <fullName evidence="9">mRNA export factor GLE1</fullName>
    </recommendedName>
    <alternativeName>
        <fullName evidence="10">Nucleoporin GLE1</fullName>
    </alternativeName>
</protein>
<dbReference type="GO" id="GO:0015031">
    <property type="term" value="P:protein transport"/>
    <property type="evidence" value="ECO:0007669"/>
    <property type="project" value="UniProtKB-KW"/>
</dbReference>
<keyword evidence="4" id="KW-0509">mRNA transport</keyword>
<dbReference type="GO" id="GO:0000822">
    <property type="term" value="F:inositol hexakisphosphate binding"/>
    <property type="evidence" value="ECO:0007669"/>
    <property type="project" value="TreeGrafter"/>
</dbReference>
<dbReference type="Proteomes" id="UP000636479">
    <property type="component" value="Unassembled WGS sequence"/>
</dbReference>
<feature type="compositionally biased region" description="Acidic residues" evidence="11">
    <location>
        <begin position="36"/>
        <end position="57"/>
    </location>
</feature>
<evidence type="ECO:0000313" key="12">
    <source>
        <dbReference type="EMBL" id="KAF7298730.1"/>
    </source>
</evidence>
<comment type="similarity">
    <text evidence="2">Belongs to the GLE1 family.</text>
</comment>
<dbReference type="OrthoDB" id="420884at2759"/>
<dbReference type="PANTHER" id="PTHR12960:SF0">
    <property type="entry name" value="MRNA EXPORT FACTOR GLE1"/>
    <property type="match status" value="1"/>
</dbReference>
<evidence type="ECO:0000256" key="6">
    <source>
        <dbReference type="ARBA" id="ARBA00023010"/>
    </source>
</evidence>